<feature type="compositionally biased region" description="Low complexity" evidence="1">
    <location>
        <begin position="1347"/>
        <end position="1360"/>
    </location>
</feature>
<dbReference type="Gene3D" id="2.60.40.10">
    <property type="entry name" value="Immunoglobulins"/>
    <property type="match status" value="7"/>
</dbReference>
<dbReference type="InterPro" id="IPR013783">
    <property type="entry name" value="Ig-like_fold"/>
</dbReference>
<dbReference type="SMART" id="SM00089">
    <property type="entry name" value="PKD"/>
    <property type="match status" value="4"/>
</dbReference>
<keyword evidence="2" id="KW-0812">Transmembrane</keyword>
<feature type="domain" description="PKD/Chitinase" evidence="4">
    <location>
        <begin position="827"/>
        <end position="915"/>
    </location>
</feature>
<gene>
    <name evidence="5" type="ORF">SAMN05660830_02024</name>
</gene>
<reference evidence="5 6" key="1">
    <citation type="submission" date="2016-11" db="EMBL/GenBank/DDBJ databases">
        <authorList>
            <person name="Varghese N."/>
            <person name="Submissions S."/>
        </authorList>
    </citation>
    <scope>NUCLEOTIDE SEQUENCE [LARGE SCALE GENOMIC DNA]</scope>
    <source>
        <strain evidence="5 6">DSM 17919</strain>
    </source>
</reference>
<dbReference type="InterPro" id="IPR053784">
    <property type="entry name" value="Choice_anch_U_dom"/>
</dbReference>
<name>A0A8G2CAZ7_9BACT</name>
<dbReference type="GO" id="GO:0016020">
    <property type="term" value="C:membrane"/>
    <property type="evidence" value="ECO:0007669"/>
    <property type="project" value="TreeGrafter"/>
</dbReference>
<protein>
    <submittedName>
        <fullName evidence="5">WD40-like Beta Propeller Repeat</fullName>
    </submittedName>
</protein>
<dbReference type="NCBIfam" id="NF041766">
    <property type="entry name" value="choice_anch_U"/>
    <property type="match status" value="1"/>
</dbReference>
<feature type="domain" description="PKD/Chitinase" evidence="4">
    <location>
        <begin position="737"/>
        <end position="825"/>
    </location>
</feature>
<feature type="transmembrane region" description="Helical" evidence="2">
    <location>
        <begin position="1377"/>
        <end position="1394"/>
    </location>
</feature>
<evidence type="ECO:0000259" key="4">
    <source>
        <dbReference type="SMART" id="SM00089"/>
    </source>
</evidence>
<feature type="chain" id="PRO_5034872615" evidence="3">
    <location>
        <begin position="24"/>
        <end position="1403"/>
    </location>
</feature>
<feature type="signal peptide" evidence="3">
    <location>
        <begin position="1"/>
        <end position="23"/>
    </location>
</feature>
<comment type="caution">
    <text evidence="5">The sequence shown here is derived from an EMBL/GenBank/DDBJ whole genome shotgun (WGS) entry which is preliminary data.</text>
</comment>
<evidence type="ECO:0000313" key="5">
    <source>
        <dbReference type="EMBL" id="SHJ27361.1"/>
    </source>
</evidence>
<proteinExistence type="predicted"/>
<dbReference type="InterPro" id="IPR029865">
    <property type="entry name" value="KIAA0319-like"/>
</dbReference>
<dbReference type="NCBIfam" id="NF033191">
    <property type="entry name" value="JDVT-CTERM"/>
    <property type="match status" value="1"/>
</dbReference>
<keyword evidence="3" id="KW-0732">Signal</keyword>
<evidence type="ECO:0000256" key="2">
    <source>
        <dbReference type="SAM" id="Phobius"/>
    </source>
</evidence>
<dbReference type="Pfam" id="PF22352">
    <property type="entry name" value="K319L-like_PKD"/>
    <property type="match status" value="5"/>
</dbReference>
<keyword evidence="2" id="KW-0472">Membrane</keyword>
<feature type="domain" description="PKD/Chitinase" evidence="4">
    <location>
        <begin position="565"/>
        <end position="649"/>
    </location>
</feature>
<dbReference type="PANTHER" id="PTHR46182">
    <property type="entry name" value="FI19480P1"/>
    <property type="match status" value="1"/>
</dbReference>
<keyword evidence="2" id="KW-1133">Transmembrane helix</keyword>
<dbReference type="GO" id="GO:0031410">
    <property type="term" value="C:cytoplasmic vesicle"/>
    <property type="evidence" value="ECO:0007669"/>
    <property type="project" value="TreeGrafter"/>
</dbReference>
<evidence type="ECO:0000256" key="3">
    <source>
        <dbReference type="SAM" id="SignalP"/>
    </source>
</evidence>
<evidence type="ECO:0000256" key="1">
    <source>
        <dbReference type="SAM" id="MobiDB-lite"/>
    </source>
</evidence>
<accession>A0A8G2CAZ7</accession>
<sequence>MFFRSITILFLCFISLLPASAQAGGSANFWLYGQAFFRFHDDGTKTVTSSSESGMDLGGASSFSIAEEDGTPLFVGSGTVVYKVNEGGTPLQLTSSLTSSCNLPQTAAFLPDSTVVNRLYLIYLDGSSGLKYSTLDASKETVEEIWVQQDAEITGTHDSKAITIADHANKKDVWIISLTSSSYTGPGDTPQGFEAVLFDGSNFIRKDIIAPEMAKPIATYSNFKLSPDGKKLVYGYEQDSKIGFVEYDFNNETGNITYNRTVEMPATSTTLNGGGIAFSADGRYLYMGGGTYSGLPEFFQLDLQNSEAIPVSMTVPELGADKQIGGGQLAPDGNIYYCIAFQGIASIINSDKAYDGTDTGAHLSVVEEKKIVSAKPGLPLFNQSLLLTKAVIINRDNSNLQLKVDTSKLPAGTLDSYGICWTDSGTPTIADSKLSATDPAAPPVWDMNDYLTAGTSYTIRAFATVDGTTYYYDEMQMTLSAPPAVDISATSTSSAKSALVSLKVVPVDGCTYAWEQESGSSVTIANADKANASFIMPDSEVGIKITLTKSDGTSASKHLVITLGSAVIKTPADVSNGGTVSLVAQEVDDATYLWEQTGGPTVAITNPTASEAQFDASSIADGTSLTFKLTVTKDGKSSVVTKDITVRTPPAITFVDIPSQAKAGVTVNLKVQPVDGVTYAWAKTAGVPVTVSDNTTANASFTMPDGAGVMTFEITLTDAYGINSAKSVSIKCDAPPVANAGPDQEVKAGDLVTLSGDSSSDPAGETLTYSWTQKSGTTVSLQGAAKSTCTFIAPASSEALSFELNVTDPGGQSSTDTVSVNIGVPPVANAGPNQKVETGDAVTLSGKNSYDPENQVLTYKWEQVSGEPVTLNDDTIAKPSFTAPDITGAIQFKLTVTDTEGLTSDDTVICNIVRTGLVKIAPIADAGADYTVECGTLVSLNGLNSHARGAGDYLNGYRWEVVSDSSKSVTLRNATSARATFTAPASAAKVVLKLTVRAKSALEDSDTVVINVTDAGTPPVADAGTDQSVSSGASVTLNASSASVVSYLWEQTSGSPVELSDVTAASPTFTAPSLSLGCETLAFRLSVTNSEGLTDSDTIIVNVGSGGALTMPAAVASSSVASKYFEGSTVTLDASASTANGGASLKSFSWKQVAGPMAPLSDPSASKPTFVCPSTEVETTLVFELTVTDSNNMESTDRVSVTYLPNTFADIDSKQIQFIAYDGFTHLGIAPKVAAAGSGTTSGAVVALKPVDPPTATGTAPTQMTYGLIDFKVRVEKPGDSTEVMVVLPAAAPANWVKLDRSSGAWLDYTDHVTYNSSRTIATIKLTDGGIGDDDGVANGIIVDPSGPGVMTSPTTSPSSSGGGSGGGCTMVPSSSFHIDLLMLLCGWAVLIFYRRKYKKIVR</sequence>
<evidence type="ECO:0000313" key="6">
    <source>
        <dbReference type="Proteomes" id="UP000184001"/>
    </source>
</evidence>
<dbReference type="PANTHER" id="PTHR46182:SF2">
    <property type="entry name" value="FI19480P1"/>
    <property type="match status" value="1"/>
</dbReference>
<dbReference type="SUPFAM" id="SSF82171">
    <property type="entry name" value="DPP6 N-terminal domain-like"/>
    <property type="match status" value="1"/>
</dbReference>
<dbReference type="EMBL" id="FQZR01000004">
    <property type="protein sequence ID" value="SHJ27361.1"/>
    <property type="molecule type" value="Genomic_DNA"/>
</dbReference>
<dbReference type="Proteomes" id="UP000184001">
    <property type="component" value="Unassembled WGS sequence"/>
</dbReference>
<feature type="region of interest" description="Disordered" evidence="1">
    <location>
        <begin position="1347"/>
        <end position="1367"/>
    </location>
</feature>
<dbReference type="InterPro" id="IPR022409">
    <property type="entry name" value="PKD/Chitinase_dom"/>
</dbReference>
<organism evidence="5 6">
    <name type="scientific">Halodesulfovibrio aestuarii</name>
    <dbReference type="NCBI Taxonomy" id="126333"/>
    <lineage>
        <taxon>Bacteria</taxon>
        <taxon>Pseudomonadati</taxon>
        <taxon>Thermodesulfobacteriota</taxon>
        <taxon>Desulfovibrionia</taxon>
        <taxon>Desulfovibrionales</taxon>
        <taxon>Desulfovibrionaceae</taxon>
        <taxon>Halodesulfovibrio</taxon>
    </lineage>
</organism>
<feature type="domain" description="PKD/Chitinase" evidence="4">
    <location>
        <begin position="1020"/>
        <end position="1106"/>
    </location>
</feature>